<sequence>MNVEALQIIELDAARAPAPMVDHYIQLVRNSLAECTADTAEYANALLLKLEHLASHQRAHAIDSSQTQVYLAPWLTIPSPSLRDAA</sequence>
<proteinExistence type="predicted"/>
<dbReference type="RefSeq" id="WP_157548452.1">
    <property type="nucleotide sequence ID" value="NZ_BBYR01000005.1"/>
</dbReference>
<evidence type="ECO:0000313" key="1">
    <source>
        <dbReference type="EMBL" id="GAP33959.1"/>
    </source>
</evidence>
<dbReference type="AlphaFoldDB" id="A0A0K8NUL2"/>
<dbReference type="Proteomes" id="UP000037660">
    <property type="component" value="Unassembled WGS sequence"/>
</dbReference>
<protein>
    <submittedName>
        <fullName evidence="1">Uncharacterized protein</fullName>
    </submittedName>
</protein>
<reference evidence="2" key="1">
    <citation type="submission" date="2015-07" db="EMBL/GenBank/DDBJ databases">
        <title>Discovery of a poly(ethylene terephthalate assimilation.</title>
        <authorList>
            <person name="Yoshida S."/>
            <person name="Hiraga K."/>
            <person name="Takehana T."/>
            <person name="Taniguchi I."/>
            <person name="Yamaji H."/>
            <person name="Maeda Y."/>
            <person name="Toyohara K."/>
            <person name="Miyamoto K."/>
            <person name="Kimura Y."/>
            <person name="Oda K."/>
        </authorList>
    </citation>
    <scope>NUCLEOTIDE SEQUENCE [LARGE SCALE GENOMIC DNA]</scope>
    <source>
        <strain evidence="2">NBRC 110686 / TISTR 2288 / 201-F6</strain>
    </source>
</reference>
<reference evidence="1 2" key="2">
    <citation type="journal article" date="2016" name="Science">
        <title>A bacterium that degrades and assimilates poly(ethylene terephthalate).</title>
        <authorList>
            <person name="Yoshida S."/>
            <person name="Hiraga K."/>
            <person name="Takehana T."/>
            <person name="Taniguchi I."/>
            <person name="Yamaji H."/>
            <person name="Maeda Y."/>
            <person name="Toyohara K."/>
            <person name="Miyamoto K."/>
            <person name="Kimura Y."/>
            <person name="Oda K."/>
        </authorList>
    </citation>
    <scope>NUCLEOTIDE SEQUENCE [LARGE SCALE GENOMIC DNA]</scope>
    <source>
        <strain evidence="2">NBRC 110686 / TISTR 2288 / 201-F6</strain>
    </source>
</reference>
<keyword evidence="2" id="KW-1185">Reference proteome</keyword>
<comment type="caution">
    <text evidence="1">The sequence shown here is derived from an EMBL/GenBank/DDBJ whole genome shotgun (WGS) entry which is preliminary data.</text>
</comment>
<name>A0A0K8NUL2_PISS1</name>
<dbReference type="EMBL" id="BBYR01000005">
    <property type="protein sequence ID" value="GAP33959.1"/>
    <property type="molecule type" value="Genomic_DNA"/>
</dbReference>
<accession>A0A0K8NUL2</accession>
<gene>
    <name evidence="1" type="ORF">ISF6_3385</name>
</gene>
<evidence type="ECO:0000313" key="2">
    <source>
        <dbReference type="Proteomes" id="UP000037660"/>
    </source>
</evidence>
<organism evidence="1 2">
    <name type="scientific">Piscinibacter sakaiensis</name>
    <name type="common">Ideonella sakaiensis</name>
    <dbReference type="NCBI Taxonomy" id="1547922"/>
    <lineage>
        <taxon>Bacteria</taxon>
        <taxon>Pseudomonadati</taxon>
        <taxon>Pseudomonadota</taxon>
        <taxon>Betaproteobacteria</taxon>
        <taxon>Burkholderiales</taxon>
        <taxon>Sphaerotilaceae</taxon>
        <taxon>Piscinibacter</taxon>
    </lineage>
</organism>
<dbReference type="OrthoDB" id="9155074at2"/>
<dbReference type="STRING" id="1547922.ISF6_3385"/>